<name>A0ABN7APN7_9HEMI</name>
<dbReference type="Proteomes" id="UP001307889">
    <property type="component" value="Chromosome 4"/>
</dbReference>
<evidence type="ECO:0000313" key="3">
    <source>
        <dbReference type="Proteomes" id="UP001307889"/>
    </source>
</evidence>
<sequence>MSGRISSRSNLAADRRRSASEVKILGLRSPFFNPSLSLDDRDFIDSGDAESLAYSSGSSLDSLSDEYDPILVLDDISPLSRRRARPLYPSHLHPAIRSLDSEDDYADNDYAMMSETERRWRRVDRKLGSMEHVFDHGGGSSGSSLSSSPR</sequence>
<evidence type="ECO:0000313" key="2">
    <source>
        <dbReference type="EMBL" id="BES93394.1"/>
    </source>
</evidence>
<feature type="region of interest" description="Disordered" evidence="1">
    <location>
        <begin position="131"/>
        <end position="150"/>
    </location>
</feature>
<proteinExistence type="predicted"/>
<accession>A0ABN7APN7</accession>
<gene>
    <name evidence="2" type="ORF">NTJ_06193</name>
</gene>
<protein>
    <submittedName>
        <fullName evidence="2">Uncharacterized protein</fullName>
    </submittedName>
</protein>
<reference evidence="2 3" key="1">
    <citation type="submission" date="2023-09" db="EMBL/GenBank/DDBJ databases">
        <title>Nesidiocoris tenuis whole genome shotgun sequence.</title>
        <authorList>
            <person name="Shibata T."/>
            <person name="Shimoda M."/>
            <person name="Kobayashi T."/>
            <person name="Uehara T."/>
        </authorList>
    </citation>
    <scope>NUCLEOTIDE SEQUENCE [LARGE SCALE GENOMIC DNA]</scope>
    <source>
        <strain evidence="2 3">Japan</strain>
    </source>
</reference>
<evidence type="ECO:0000256" key="1">
    <source>
        <dbReference type="SAM" id="MobiDB-lite"/>
    </source>
</evidence>
<organism evidence="2 3">
    <name type="scientific">Nesidiocoris tenuis</name>
    <dbReference type="NCBI Taxonomy" id="355587"/>
    <lineage>
        <taxon>Eukaryota</taxon>
        <taxon>Metazoa</taxon>
        <taxon>Ecdysozoa</taxon>
        <taxon>Arthropoda</taxon>
        <taxon>Hexapoda</taxon>
        <taxon>Insecta</taxon>
        <taxon>Pterygota</taxon>
        <taxon>Neoptera</taxon>
        <taxon>Paraneoptera</taxon>
        <taxon>Hemiptera</taxon>
        <taxon>Heteroptera</taxon>
        <taxon>Panheteroptera</taxon>
        <taxon>Cimicomorpha</taxon>
        <taxon>Miridae</taxon>
        <taxon>Dicyphina</taxon>
        <taxon>Nesidiocoris</taxon>
    </lineage>
</organism>
<dbReference type="EMBL" id="AP028912">
    <property type="protein sequence ID" value="BES93394.1"/>
    <property type="molecule type" value="Genomic_DNA"/>
</dbReference>
<keyword evidence="3" id="KW-1185">Reference proteome</keyword>